<name>A0ABV9B311_9ACTN</name>
<proteinExistence type="predicted"/>
<accession>A0ABV9B311</accession>
<protein>
    <submittedName>
        <fullName evidence="1">Uncharacterized protein</fullName>
    </submittedName>
</protein>
<evidence type="ECO:0000313" key="2">
    <source>
        <dbReference type="Proteomes" id="UP001595839"/>
    </source>
</evidence>
<dbReference type="EMBL" id="JBHSFK010000046">
    <property type="protein sequence ID" value="MFC4506650.1"/>
    <property type="molecule type" value="Genomic_DNA"/>
</dbReference>
<organism evidence="1 2">
    <name type="scientific">Streptomyces vulcanius</name>
    <dbReference type="NCBI Taxonomy" id="1441876"/>
    <lineage>
        <taxon>Bacteria</taxon>
        <taxon>Bacillati</taxon>
        <taxon>Actinomycetota</taxon>
        <taxon>Actinomycetes</taxon>
        <taxon>Kitasatosporales</taxon>
        <taxon>Streptomycetaceae</taxon>
        <taxon>Streptomyces</taxon>
    </lineage>
</organism>
<keyword evidence="2" id="KW-1185">Reference proteome</keyword>
<dbReference type="RefSeq" id="WP_381184833.1">
    <property type="nucleotide sequence ID" value="NZ_JBHSFK010000046.1"/>
</dbReference>
<reference evidence="2" key="1">
    <citation type="journal article" date="2019" name="Int. J. Syst. Evol. Microbiol.">
        <title>The Global Catalogue of Microorganisms (GCM) 10K type strain sequencing project: providing services to taxonomists for standard genome sequencing and annotation.</title>
        <authorList>
            <consortium name="The Broad Institute Genomics Platform"/>
            <consortium name="The Broad Institute Genome Sequencing Center for Infectious Disease"/>
            <person name="Wu L."/>
            <person name="Ma J."/>
        </authorList>
    </citation>
    <scope>NUCLEOTIDE SEQUENCE [LARGE SCALE GENOMIC DNA]</scope>
    <source>
        <strain evidence="2">CGMCC 4.7177</strain>
    </source>
</reference>
<gene>
    <name evidence="1" type="ORF">ACFPIH_45625</name>
</gene>
<evidence type="ECO:0000313" key="1">
    <source>
        <dbReference type="EMBL" id="MFC4506650.1"/>
    </source>
</evidence>
<sequence length="94" mass="11134">MDRIPRDIYVPRHGLNHGPDDDGWIGFDTLHAWDHWPIDEIASHISEDEVMVLRFEHEHFRSEADRIEWPLDRLMEETEALALRVASYSITSRL</sequence>
<dbReference type="Proteomes" id="UP001595839">
    <property type="component" value="Unassembled WGS sequence"/>
</dbReference>
<comment type="caution">
    <text evidence="1">The sequence shown here is derived from an EMBL/GenBank/DDBJ whole genome shotgun (WGS) entry which is preliminary data.</text>
</comment>